<protein>
    <submittedName>
        <fullName evidence="1">19195_t:CDS:1</fullName>
    </submittedName>
</protein>
<dbReference type="AlphaFoldDB" id="A0A9N8VUN1"/>
<evidence type="ECO:0000313" key="2">
    <source>
        <dbReference type="Proteomes" id="UP000789405"/>
    </source>
</evidence>
<proteinExistence type="predicted"/>
<name>A0A9N8VUN1_9GLOM</name>
<evidence type="ECO:0000313" key="1">
    <source>
        <dbReference type="EMBL" id="CAG8467165.1"/>
    </source>
</evidence>
<dbReference type="EMBL" id="CAJVPY010000346">
    <property type="protein sequence ID" value="CAG8467165.1"/>
    <property type="molecule type" value="Genomic_DNA"/>
</dbReference>
<organism evidence="1 2">
    <name type="scientific">Dentiscutata erythropus</name>
    <dbReference type="NCBI Taxonomy" id="1348616"/>
    <lineage>
        <taxon>Eukaryota</taxon>
        <taxon>Fungi</taxon>
        <taxon>Fungi incertae sedis</taxon>
        <taxon>Mucoromycota</taxon>
        <taxon>Glomeromycotina</taxon>
        <taxon>Glomeromycetes</taxon>
        <taxon>Diversisporales</taxon>
        <taxon>Gigasporaceae</taxon>
        <taxon>Dentiscutata</taxon>
    </lineage>
</organism>
<keyword evidence="2" id="KW-1185">Reference proteome</keyword>
<dbReference type="Proteomes" id="UP000789405">
    <property type="component" value="Unassembled WGS sequence"/>
</dbReference>
<reference evidence="1" key="1">
    <citation type="submission" date="2021-06" db="EMBL/GenBank/DDBJ databases">
        <authorList>
            <person name="Kallberg Y."/>
            <person name="Tangrot J."/>
            <person name="Rosling A."/>
        </authorList>
    </citation>
    <scope>NUCLEOTIDE SEQUENCE</scope>
    <source>
        <strain evidence="1">MA453B</strain>
    </source>
</reference>
<comment type="caution">
    <text evidence="1">The sequence shown here is derived from an EMBL/GenBank/DDBJ whole genome shotgun (WGS) entry which is preliminary data.</text>
</comment>
<gene>
    <name evidence="1" type="ORF">DERYTH_LOCUS1282</name>
</gene>
<accession>A0A9N8VUN1</accession>
<sequence>MPLRPALSHMDVNGLDNHVFAWKDYQPNINSDIRFKFTSNPVIIIVKIFELSSLYDEESCKLISGSCKPDLLYFDL</sequence>